<evidence type="ECO:0000313" key="1">
    <source>
        <dbReference type="EMBL" id="QSG03752.1"/>
    </source>
</evidence>
<keyword evidence="2" id="KW-1185">Reference proteome</keyword>
<dbReference type="AlphaFoldDB" id="A0A897MTC7"/>
<dbReference type="Proteomes" id="UP000663586">
    <property type="component" value="Chromosome"/>
</dbReference>
<proteinExistence type="predicted"/>
<reference evidence="1" key="1">
    <citation type="submission" date="2020-11" db="EMBL/GenBank/DDBJ databases">
        <title>Carbohydrate-dependent, anaerobic sulfur respiration: A novel catabolism in halophilic archaea.</title>
        <authorList>
            <person name="Sorokin D.Y."/>
            <person name="Messina E."/>
            <person name="Smedile F."/>
            <person name="La Cono V."/>
            <person name="Hallsworth J.E."/>
            <person name="Yakimov M.M."/>
        </authorList>
    </citation>
    <scope>NUCLEOTIDE SEQUENCE</scope>
    <source>
        <strain evidence="1">AArc-S</strain>
    </source>
</reference>
<dbReference type="Pfam" id="PF19104">
    <property type="entry name" value="DUF5791"/>
    <property type="match status" value="1"/>
</dbReference>
<gene>
    <name evidence="1" type="ORF">AArcS_2556</name>
</gene>
<sequence>MYAAPHEFGMLQDQRVDVDGLSVDGLRAEYDEELRAVIDGHGPETVAAESDVDVGTVSAIADGESPPLSLSDAAAILALGEEYPDAETIETMACEHLLLGMSMAVLDVDALASEVRLDLSAKEIQQKLERRAAMDLAEFVAIEYAIADRQY</sequence>
<organism evidence="1 2">
    <name type="scientific">Natranaeroarchaeum sulfidigenes</name>
    <dbReference type="NCBI Taxonomy" id="2784880"/>
    <lineage>
        <taxon>Archaea</taxon>
        <taxon>Methanobacteriati</taxon>
        <taxon>Methanobacteriota</taxon>
        <taxon>Stenosarchaea group</taxon>
        <taxon>Halobacteria</taxon>
        <taxon>Halobacteriales</taxon>
        <taxon>Natronoarchaeaceae</taxon>
        <taxon>Natranaeroarchaeum</taxon>
    </lineage>
</organism>
<dbReference type="EMBL" id="CP064786">
    <property type="protein sequence ID" value="QSG03752.1"/>
    <property type="molecule type" value="Genomic_DNA"/>
</dbReference>
<name>A0A897MTC7_9EURY</name>
<dbReference type="InterPro" id="IPR043809">
    <property type="entry name" value="DUF5791"/>
</dbReference>
<protein>
    <submittedName>
        <fullName evidence="1">Putative transcriptional regulator, contains HTH domain</fullName>
    </submittedName>
</protein>
<dbReference type="KEGG" id="hara:AArcS_2556"/>
<accession>A0A897MTC7</accession>
<evidence type="ECO:0000313" key="2">
    <source>
        <dbReference type="Proteomes" id="UP000663586"/>
    </source>
</evidence>